<dbReference type="PANTHER" id="PTHR12019:SF12">
    <property type="entry name" value="LEM DOMAIN-CONTAINING PROTEIN 1"/>
    <property type="match status" value="1"/>
</dbReference>
<evidence type="ECO:0000256" key="1">
    <source>
        <dbReference type="SAM" id="MobiDB-lite"/>
    </source>
</evidence>
<dbReference type="Gene3D" id="1.10.720.40">
    <property type="match status" value="1"/>
</dbReference>
<proteinExistence type="predicted"/>
<dbReference type="AlphaFoldDB" id="A0A8C2M0P4"/>
<dbReference type="CDD" id="cd12940">
    <property type="entry name" value="LEM_LAP2_LEMD1"/>
    <property type="match status" value="1"/>
</dbReference>
<evidence type="ECO:0000313" key="4">
    <source>
        <dbReference type="Proteomes" id="UP000694386"/>
    </source>
</evidence>
<reference evidence="3" key="1">
    <citation type="submission" date="2025-08" db="UniProtKB">
        <authorList>
            <consortium name="Ensembl"/>
        </authorList>
    </citation>
    <scope>IDENTIFICATION</scope>
</reference>
<feature type="region of interest" description="Disordered" evidence="1">
    <location>
        <begin position="79"/>
        <end position="98"/>
    </location>
</feature>
<dbReference type="PROSITE" id="PS50954">
    <property type="entry name" value="LEM"/>
    <property type="match status" value="1"/>
</dbReference>
<evidence type="ECO:0000259" key="2">
    <source>
        <dbReference type="PROSITE" id="PS50954"/>
    </source>
</evidence>
<dbReference type="InterPro" id="IPR003887">
    <property type="entry name" value="LEM_dom"/>
</dbReference>
<sequence length="98" mass="11302">MVDVQCLSDNELRKQLKKLGFSPGPIIPSTRKMYEKKLVQLLVSPPCEPVMKRLKKLHEFEDSDESEGMLQDRFRESVMGVPPKRTTAERTRAWRAAS</sequence>
<dbReference type="SMART" id="SM00540">
    <property type="entry name" value="LEM"/>
    <property type="match status" value="1"/>
</dbReference>
<dbReference type="Pfam" id="PF03020">
    <property type="entry name" value="LEM"/>
    <property type="match status" value="1"/>
</dbReference>
<protein>
    <submittedName>
        <fullName evidence="3">LEM domain containing 1</fullName>
    </submittedName>
</protein>
<evidence type="ECO:0000313" key="3">
    <source>
        <dbReference type="Ensembl" id="ENSCGRP00001011603.1"/>
    </source>
</evidence>
<organism evidence="3 4">
    <name type="scientific">Cricetulus griseus</name>
    <name type="common">Chinese hamster</name>
    <name type="synonym">Cricetulus barabensis griseus</name>
    <dbReference type="NCBI Taxonomy" id="10029"/>
    <lineage>
        <taxon>Eukaryota</taxon>
        <taxon>Metazoa</taxon>
        <taxon>Chordata</taxon>
        <taxon>Craniata</taxon>
        <taxon>Vertebrata</taxon>
        <taxon>Euteleostomi</taxon>
        <taxon>Mammalia</taxon>
        <taxon>Eutheria</taxon>
        <taxon>Euarchontoglires</taxon>
        <taxon>Glires</taxon>
        <taxon>Rodentia</taxon>
        <taxon>Myomorpha</taxon>
        <taxon>Muroidea</taxon>
        <taxon>Cricetidae</taxon>
        <taxon>Cricetinae</taxon>
        <taxon>Cricetulus</taxon>
    </lineage>
</organism>
<dbReference type="SUPFAM" id="SSF63451">
    <property type="entry name" value="LEM domain"/>
    <property type="match status" value="1"/>
</dbReference>
<feature type="domain" description="LEM" evidence="2">
    <location>
        <begin position="1"/>
        <end position="45"/>
    </location>
</feature>
<accession>A0A8C2M0P4</accession>
<name>A0A8C2M0P4_CRIGR</name>
<reference evidence="3" key="2">
    <citation type="submission" date="2025-09" db="UniProtKB">
        <authorList>
            <consortium name="Ensembl"/>
        </authorList>
    </citation>
    <scope>IDENTIFICATION</scope>
</reference>
<dbReference type="Ensembl" id="ENSCGRT00001015835.1">
    <property type="protein sequence ID" value="ENSCGRP00001011603.1"/>
    <property type="gene ID" value="ENSCGRG00001013207.1"/>
</dbReference>
<dbReference type="PANTHER" id="PTHR12019">
    <property type="entry name" value="LAMINA-ASSOCIATED POLYPEPTIDE THYMOPOIETIN"/>
    <property type="match status" value="1"/>
</dbReference>
<dbReference type="InterPro" id="IPR011015">
    <property type="entry name" value="LEM/LEM-like_dom_sf"/>
</dbReference>
<dbReference type="InterPro" id="IPR051656">
    <property type="entry name" value="LEM_domain"/>
</dbReference>
<dbReference type="Proteomes" id="UP000694386">
    <property type="component" value="Unplaced"/>
</dbReference>
<dbReference type="FunFam" id="1.10.720.40:FF:000001">
    <property type="entry name" value="LEM domain containing 2, isoform CRA_a"/>
    <property type="match status" value="1"/>
</dbReference>